<accession>A0A232EET3</accession>
<gene>
    <name evidence="1" type="ORF">TSAR_006318</name>
</gene>
<dbReference type="AlphaFoldDB" id="A0A232EET3"/>
<keyword evidence="2" id="KW-1185">Reference proteome</keyword>
<evidence type="ECO:0000313" key="1">
    <source>
        <dbReference type="EMBL" id="OXU16876.1"/>
    </source>
</evidence>
<dbReference type="Proteomes" id="UP000215335">
    <property type="component" value="Unassembled WGS sequence"/>
</dbReference>
<evidence type="ECO:0000313" key="2">
    <source>
        <dbReference type="Proteomes" id="UP000215335"/>
    </source>
</evidence>
<comment type="caution">
    <text evidence="1">The sequence shown here is derived from an EMBL/GenBank/DDBJ whole genome shotgun (WGS) entry which is preliminary data.</text>
</comment>
<proteinExistence type="predicted"/>
<sequence length="58" mass="6577">LHLEYAKKEVETMKGYDALLRIEPGLGKLINFRRMESIGGVTLVFLGGLDYHRTALNQ</sequence>
<protein>
    <submittedName>
        <fullName evidence="1">Uncharacterized protein</fullName>
    </submittedName>
</protein>
<name>A0A232EET3_9HYME</name>
<feature type="non-terminal residue" evidence="1">
    <location>
        <position position="1"/>
    </location>
</feature>
<dbReference type="EMBL" id="NNAY01005213">
    <property type="protein sequence ID" value="OXU16876.1"/>
    <property type="molecule type" value="Genomic_DNA"/>
</dbReference>
<reference evidence="1 2" key="1">
    <citation type="journal article" date="2017" name="Curr. Biol.">
        <title>The Evolution of Venom by Co-option of Single-Copy Genes.</title>
        <authorList>
            <person name="Martinson E.O."/>
            <person name="Mrinalini"/>
            <person name="Kelkar Y.D."/>
            <person name="Chang C.H."/>
            <person name="Werren J.H."/>
        </authorList>
    </citation>
    <scope>NUCLEOTIDE SEQUENCE [LARGE SCALE GENOMIC DNA]</scope>
    <source>
        <strain evidence="1 2">Alberta</strain>
        <tissue evidence="1">Whole body</tissue>
    </source>
</reference>
<organism evidence="1 2">
    <name type="scientific">Trichomalopsis sarcophagae</name>
    <dbReference type="NCBI Taxonomy" id="543379"/>
    <lineage>
        <taxon>Eukaryota</taxon>
        <taxon>Metazoa</taxon>
        <taxon>Ecdysozoa</taxon>
        <taxon>Arthropoda</taxon>
        <taxon>Hexapoda</taxon>
        <taxon>Insecta</taxon>
        <taxon>Pterygota</taxon>
        <taxon>Neoptera</taxon>
        <taxon>Endopterygota</taxon>
        <taxon>Hymenoptera</taxon>
        <taxon>Apocrita</taxon>
        <taxon>Proctotrupomorpha</taxon>
        <taxon>Chalcidoidea</taxon>
        <taxon>Pteromalidae</taxon>
        <taxon>Pteromalinae</taxon>
        <taxon>Trichomalopsis</taxon>
    </lineage>
</organism>